<dbReference type="PANTHER" id="PTHR10851">
    <property type="entry name" value="PYRIDOXINE-5-PHOSPHATE OXIDASE"/>
    <property type="match status" value="1"/>
</dbReference>
<evidence type="ECO:0000256" key="5">
    <source>
        <dbReference type="ARBA" id="ARBA00023002"/>
    </source>
</evidence>
<dbReference type="NCBIfam" id="NF004231">
    <property type="entry name" value="PRK05679.1"/>
    <property type="match status" value="1"/>
</dbReference>
<proteinExistence type="inferred from homology"/>
<comment type="caution">
    <text evidence="9">The sequence shown here is derived from an EMBL/GenBank/DDBJ whole genome shotgun (WGS) entry which is preliminary data.</text>
</comment>
<comment type="similarity">
    <text evidence="2">Belongs to the pyridoxamine 5'-phosphate oxidase family.</text>
</comment>
<name>A0ABS0NJD2_9ACTN</name>
<evidence type="ECO:0000256" key="1">
    <source>
        <dbReference type="ARBA" id="ARBA00001917"/>
    </source>
</evidence>
<evidence type="ECO:0000256" key="3">
    <source>
        <dbReference type="ARBA" id="ARBA00022630"/>
    </source>
</evidence>
<accession>A0ABS0NJD2</accession>
<sequence length="258" mass="27819">MSGDASPSHGTAPASPAGGGPDARHFHELLRALRAGGGESPPFDPSGAPDEPLPLFHRWFHEAVGAGVPEPHTMALATADAEGRPSVRTVMLHDADERGWHFATHRTSRKGRELAHRPYAALGFYWAAAGRQVRVAGPVRAADPAESAADLRERSPAARVAALVGRQSEVLGSYPELVRAFEEAGERIAREPDAVAPGWTRYVLEPEEVEFYQGDPDRRHVRLRYLRERAAAVPGAGDAAGPSHAPAGAVWRRELLWP</sequence>
<keyword evidence="10" id="KW-1185">Reference proteome</keyword>
<dbReference type="RefSeq" id="WP_197988882.1">
    <property type="nucleotide sequence ID" value="NZ_JACYXC010000001.1"/>
</dbReference>
<evidence type="ECO:0000313" key="10">
    <source>
        <dbReference type="Proteomes" id="UP000807371"/>
    </source>
</evidence>
<evidence type="ECO:0000256" key="4">
    <source>
        <dbReference type="ARBA" id="ARBA00022643"/>
    </source>
</evidence>
<gene>
    <name evidence="9" type="ORF">IHE55_11085</name>
</gene>
<keyword evidence="3" id="KW-0285">Flavoprotein</keyword>
<dbReference type="GO" id="GO:0004733">
    <property type="term" value="F:pyridoxamine phosphate oxidase activity"/>
    <property type="evidence" value="ECO:0007669"/>
    <property type="project" value="UniProtKB-EC"/>
</dbReference>
<dbReference type="PIRSF" id="PIRSF000190">
    <property type="entry name" value="Pyd_amn-ph_oxd"/>
    <property type="match status" value="1"/>
</dbReference>
<comment type="cofactor">
    <cofactor evidence="1">
        <name>FMN</name>
        <dbReference type="ChEBI" id="CHEBI:58210"/>
    </cofactor>
</comment>
<dbReference type="Pfam" id="PF10590">
    <property type="entry name" value="PNP_phzG_C"/>
    <property type="match status" value="1"/>
</dbReference>
<evidence type="ECO:0000259" key="8">
    <source>
        <dbReference type="Pfam" id="PF10590"/>
    </source>
</evidence>
<dbReference type="SUPFAM" id="SSF50475">
    <property type="entry name" value="FMN-binding split barrel"/>
    <property type="match status" value="1"/>
</dbReference>
<feature type="region of interest" description="Disordered" evidence="6">
    <location>
        <begin position="1"/>
        <end position="28"/>
    </location>
</feature>
<reference evidence="9 10" key="1">
    <citation type="submission" date="2020-09" db="EMBL/GenBank/DDBJ databases">
        <title>Biosynthesis of the nuclear factor of activated T cells inhibitor NFAT-133 and its congeners in Streptomyces pactum.</title>
        <authorList>
            <person name="Zhou W."/>
            <person name="Posri P."/>
            <person name="Abugrain M.E."/>
            <person name="Weisberg A.J."/>
            <person name="Chang J.H."/>
            <person name="Mahmud T."/>
        </authorList>
    </citation>
    <scope>NUCLEOTIDE SEQUENCE [LARGE SCALE GENOMIC DNA]</scope>
    <source>
        <strain evidence="9 10">ATCC 27456</strain>
    </source>
</reference>
<dbReference type="EMBL" id="JACYXC010000001">
    <property type="protein sequence ID" value="MBH5335307.1"/>
    <property type="molecule type" value="Genomic_DNA"/>
</dbReference>
<dbReference type="InterPro" id="IPR011576">
    <property type="entry name" value="Pyridox_Oxase_N"/>
</dbReference>
<feature type="domain" description="Pyridoxamine 5'-phosphate oxidase N-terminal" evidence="7">
    <location>
        <begin position="61"/>
        <end position="184"/>
    </location>
</feature>
<keyword evidence="4" id="KW-0288">FMN</keyword>
<dbReference type="InterPro" id="IPR019576">
    <property type="entry name" value="Pyridoxamine_oxidase_dimer_C"/>
</dbReference>
<dbReference type="Gene3D" id="2.30.110.10">
    <property type="entry name" value="Electron Transport, Fmn-binding Protein, Chain A"/>
    <property type="match status" value="1"/>
</dbReference>
<feature type="domain" description="Pyridoxine 5'-phosphate oxidase dimerisation C-terminal" evidence="8">
    <location>
        <begin position="199"/>
        <end position="258"/>
    </location>
</feature>
<dbReference type="Proteomes" id="UP000807371">
    <property type="component" value="Unassembled WGS sequence"/>
</dbReference>
<feature type="compositionally biased region" description="Low complexity" evidence="6">
    <location>
        <begin position="1"/>
        <end position="16"/>
    </location>
</feature>
<organism evidence="9 10">
    <name type="scientific">Streptomyces pactum</name>
    <dbReference type="NCBI Taxonomy" id="68249"/>
    <lineage>
        <taxon>Bacteria</taxon>
        <taxon>Bacillati</taxon>
        <taxon>Actinomycetota</taxon>
        <taxon>Actinomycetes</taxon>
        <taxon>Kitasatosporales</taxon>
        <taxon>Streptomycetaceae</taxon>
        <taxon>Streptomyces</taxon>
    </lineage>
</organism>
<evidence type="ECO:0000256" key="2">
    <source>
        <dbReference type="ARBA" id="ARBA00007301"/>
    </source>
</evidence>
<dbReference type="PANTHER" id="PTHR10851:SF0">
    <property type="entry name" value="PYRIDOXINE-5'-PHOSPHATE OXIDASE"/>
    <property type="match status" value="1"/>
</dbReference>
<keyword evidence="5 9" id="KW-0560">Oxidoreductase</keyword>
<dbReference type="Pfam" id="PF01243">
    <property type="entry name" value="PNPOx_N"/>
    <property type="match status" value="1"/>
</dbReference>
<dbReference type="InterPro" id="IPR000659">
    <property type="entry name" value="Pyridox_Oxase"/>
</dbReference>
<dbReference type="InterPro" id="IPR012349">
    <property type="entry name" value="Split_barrel_FMN-bd"/>
</dbReference>
<protein>
    <submittedName>
        <fullName evidence="9">Pyridoxal 5'-phosphate synthase</fullName>
        <ecNumber evidence="9">1.4.3.5</ecNumber>
    </submittedName>
</protein>
<dbReference type="EC" id="1.4.3.5" evidence="9"/>
<evidence type="ECO:0000313" key="9">
    <source>
        <dbReference type="EMBL" id="MBH5335307.1"/>
    </source>
</evidence>
<evidence type="ECO:0000259" key="7">
    <source>
        <dbReference type="Pfam" id="PF01243"/>
    </source>
</evidence>
<evidence type="ECO:0000256" key="6">
    <source>
        <dbReference type="SAM" id="MobiDB-lite"/>
    </source>
</evidence>